<sequence length="190" mass="21177">MIRLQGKYRLTFPVTPGEVQFKGYGSDVEATTSITLDSLNRYTGRKAKSIAFEFLLPGDPENPLVEVEGYQGPREWLAGLDRLSHAEVLLTIDELNLAWNVLIGPCEGKFSGINGSFRGTIEFPIYIKSDFVSWSNSKQVLQPSKVITKQTSKRANTTGKKAKKKVSLIEPVVQEQQKQKISQKLTGFTP</sequence>
<name>A0ABX5FIE1_9BACL</name>
<dbReference type="EMBL" id="PXZO01000073">
    <property type="protein sequence ID" value="PSK01937.1"/>
    <property type="molecule type" value="Genomic_DNA"/>
</dbReference>
<dbReference type="RefSeq" id="WP_106836801.1">
    <property type="nucleotide sequence ID" value="NZ_JARMEW010000051.1"/>
</dbReference>
<protein>
    <submittedName>
        <fullName evidence="1">Uncharacterized protein</fullName>
    </submittedName>
</protein>
<reference evidence="1 2" key="1">
    <citation type="submission" date="2018-03" db="EMBL/GenBank/DDBJ databases">
        <title>Brevisbacillus phylogenomics.</title>
        <authorList>
            <person name="Dunlap C."/>
        </authorList>
    </citation>
    <scope>NUCLEOTIDE SEQUENCE [LARGE SCALE GENOMIC DNA]</scope>
    <source>
        <strain evidence="1 2">NRRL B-41110</strain>
    </source>
</reference>
<evidence type="ECO:0000313" key="1">
    <source>
        <dbReference type="EMBL" id="PSK01937.1"/>
    </source>
</evidence>
<gene>
    <name evidence="1" type="ORF">C7R92_31005</name>
</gene>
<accession>A0ABX5FIE1</accession>
<proteinExistence type="predicted"/>
<organism evidence="1 2">
    <name type="scientific">Brevibacillus porteri</name>
    <dbReference type="NCBI Taxonomy" id="2126350"/>
    <lineage>
        <taxon>Bacteria</taxon>
        <taxon>Bacillati</taxon>
        <taxon>Bacillota</taxon>
        <taxon>Bacilli</taxon>
        <taxon>Bacillales</taxon>
        <taxon>Paenibacillaceae</taxon>
        <taxon>Brevibacillus</taxon>
    </lineage>
</organism>
<dbReference type="Proteomes" id="UP000241645">
    <property type="component" value="Unassembled WGS sequence"/>
</dbReference>
<keyword evidence="2" id="KW-1185">Reference proteome</keyword>
<comment type="caution">
    <text evidence="1">The sequence shown here is derived from an EMBL/GenBank/DDBJ whole genome shotgun (WGS) entry which is preliminary data.</text>
</comment>
<dbReference type="GeneID" id="95754497"/>
<evidence type="ECO:0000313" key="2">
    <source>
        <dbReference type="Proteomes" id="UP000241645"/>
    </source>
</evidence>